<dbReference type="EMBL" id="JAQQPM010000006">
    <property type="protein sequence ID" value="KAK2072515.1"/>
    <property type="molecule type" value="Genomic_DNA"/>
</dbReference>
<keyword evidence="3" id="KW-1185">Reference proteome</keyword>
<dbReference type="AlphaFoldDB" id="A0AAD9I8H8"/>
<feature type="compositionally biased region" description="Gly residues" evidence="1">
    <location>
        <begin position="252"/>
        <end position="261"/>
    </location>
</feature>
<feature type="region of interest" description="Disordered" evidence="1">
    <location>
        <begin position="465"/>
        <end position="488"/>
    </location>
</feature>
<name>A0AAD9I8H8_9PEZI</name>
<evidence type="ECO:0000256" key="1">
    <source>
        <dbReference type="SAM" id="MobiDB-lite"/>
    </source>
</evidence>
<dbReference type="Proteomes" id="UP001217918">
    <property type="component" value="Unassembled WGS sequence"/>
</dbReference>
<accession>A0AAD9I8H8</accession>
<feature type="region of interest" description="Disordered" evidence="1">
    <location>
        <begin position="96"/>
        <end position="153"/>
    </location>
</feature>
<gene>
    <name evidence="2" type="ORF">P8C59_006863</name>
</gene>
<feature type="region of interest" description="Disordered" evidence="1">
    <location>
        <begin position="1"/>
        <end position="22"/>
    </location>
</feature>
<reference evidence="2" key="1">
    <citation type="journal article" date="2023" name="Mol. Plant Microbe Interact.">
        <title>Elucidating the Obligate Nature and Biological Capacity of an Invasive Fungal Corn Pathogen.</title>
        <authorList>
            <person name="MacCready J.S."/>
            <person name="Roggenkamp E.M."/>
            <person name="Gdanetz K."/>
            <person name="Chilvers M.I."/>
        </authorList>
    </citation>
    <scope>NUCLEOTIDE SEQUENCE</scope>
    <source>
        <strain evidence="2">PM02</strain>
    </source>
</reference>
<proteinExistence type="predicted"/>
<organism evidence="2 3">
    <name type="scientific">Phyllachora maydis</name>
    <dbReference type="NCBI Taxonomy" id="1825666"/>
    <lineage>
        <taxon>Eukaryota</taxon>
        <taxon>Fungi</taxon>
        <taxon>Dikarya</taxon>
        <taxon>Ascomycota</taxon>
        <taxon>Pezizomycotina</taxon>
        <taxon>Sordariomycetes</taxon>
        <taxon>Sordariomycetidae</taxon>
        <taxon>Phyllachorales</taxon>
        <taxon>Phyllachoraceae</taxon>
        <taxon>Phyllachora</taxon>
    </lineage>
</organism>
<evidence type="ECO:0000313" key="3">
    <source>
        <dbReference type="Proteomes" id="UP001217918"/>
    </source>
</evidence>
<feature type="region of interest" description="Disordered" evidence="1">
    <location>
        <begin position="243"/>
        <end position="275"/>
    </location>
</feature>
<sequence>MASADLPRRNIMAARHPSQDRDQHIEDWLGGLPAEAAPTDVGKSVWCPTATWYASSEASGPTSHGAHLDKNVGPSAMSLYDGLAALRNMPIRHRGAAWSPGGAAPEPRIPPHTEPSPRAREQRATKRGKATRTAPGSRQQAEAAGEAEAEAEVVEEAPESPVCYFFDRLACETRNDIYRYLLVDDDEIPVMNLWTQVFQRERPKLYINIMRTCKLAHDEGARILYGENCFCYRLRDAAVCPPRSMTTQSSGKAGGGSGTGTGRNRRGRAAHNQSGDKSINFDAYRANYRNVVLELEPTREGPEYQPAMVAALDALSAEGPSAAPRLQTVTLRISPRMIVDDAAVLSDLGDLDVSDAGLFVNDHEDDHEDHQRLRLTVVDYFAAGSDLSRALRALNANTLRLDLHEPGEYNVGGELLQLTLDLRGLPAQSARHSGVLAVEAALAGLRDRIQRACVNPAKAVEDGEWERQDQARARRAAEQARRRPLIER</sequence>
<evidence type="ECO:0000313" key="2">
    <source>
        <dbReference type="EMBL" id="KAK2072515.1"/>
    </source>
</evidence>
<feature type="compositionally biased region" description="Basic and acidic residues" evidence="1">
    <location>
        <begin position="109"/>
        <end position="124"/>
    </location>
</feature>
<comment type="caution">
    <text evidence="2">The sequence shown here is derived from an EMBL/GenBank/DDBJ whole genome shotgun (WGS) entry which is preliminary data.</text>
</comment>
<protein>
    <submittedName>
        <fullName evidence="2">Uncharacterized protein</fullName>
    </submittedName>
</protein>